<dbReference type="GO" id="GO:0016787">
    <property type="term" value="F:hydrolase activity"/>
    <property type="evidence" value="ECO:0007669"/>
    <property type="project" value="UniProtKB-KW"/>
</dbReference>
<dbReference type="InterPro" id="IPR023214">
    <property type="entry name" value="HAD_sf"/>
</dbReference>
<dbReference type="SFLD" id="SFLDG01129">
    <property type="entry name" value="C1.5:_HAD__Beta-PGM__Phosphata"/>
    <property type="match status" value="1"/>
</dbReference>
<protein>
    <submittedName>
        <fullName evidence="1">HAD-IA family hydrolase</fullName>
    </submittedName>
</protein>
<dbReference type="SFLD" id="SFLDG01135">
    <property type="entry name" value="C1.5.6:_HAD__Beta-PGM__Phospha"/>
    <property type="match status" value="1"/>
</dbReference>
<organism evidence="1 2">
    <name type="scientific">Luteococcus sanguinis</name>
    <dbReference type="NCBI Taxonomy" id="174038"/>
    <lineage>
        <taxon>Bacteria</taxon>
        <taxon>Bacillati</taxon>
        <taxon>Actinomycetota</taxon>
        <taxon>Actinomycetes</taxon>
        <taxon>Propionibacteriales</taxon>
        <taxon>Propionibacteriaceae</taxon>
        <taxon>Luteococcus</taxon>
    </lineage>
</organism>
<keyword evidence="1" id="KW-0378">Hydrolase</keyword>
<dbReference type="PANTHER" id="PTHR43434:SF25">
    <property type="entry name" value="PHOSPHOGLYCOLATE PHOSPHATASE"/>
    <property type="match status" value="1"/>
</dbReference>
<evidence type="ECO:0000313" key="1">
    <source>
        <dbReference type="EMBL" id="MFC6395536.1"/>
    </source>
</evidence>
<dbReference type="InterPro" id="IPR023198">
    <property type="entry name" value="PGP-like_dom2"/>
</dbReference>
<dbReference type="Gene3D" id="3.40.50.1000">
    <property type="entry name" value="HAD superfamily/HAD-like"/>
    <property type="match status" value="1"/>
</dbReference>
<dbReference type="Proteomes" id="UP001596266">
    <property type="component" value="Unassembled WGS sequence"/>
</dbReference>
<proteinExistence type="predicted"/>
<dbReference type="InterPro" id="IPR006439">
    <property type="entry name" value="HAD-SF_hydro_IA"/>
</dbReference>
<name>A0ABW1WWU0_9ACTN</name>
<dbReference type="InterPro" id="IPR050155">
    <property type="entry name" value="HAD-like_hydrolase_sf"/>
</dbReference>
<dbReference type="PANTHER" id="PTHR43434">
    <property type="entry name" value="PHOSPHOGLYCOLATE PHOSPHATASE"/>
    <property type="match status" value="1"/>
</dbReference>
<gene>
    <name evidence="1" type="ORF">ACFP57_00795</name>
</gene>
<dbReference type="NCBIfam" id="TIGR01509">
    <property type="entry name" value="HAD-SF-IA-v3"/>
    <property type="match status" value="1"/>
</dbReference>
<dbReference type="InterPro" id="IPR036412">
    <property type="entry name" value="HAD-like_sf"/>
</dbReference>
<dbReference type="Gene3D" id="1.10.150.240">
    <property type="entry name" value="Putative phosphatase, domain 2"/>
    <property type="match status" value="1"/>
</dbReference>
<keyword evidence="2" id="KW-1185">Reference proteome</keyword>
<dbReference type="Pfam" id="PF00702">
    <property type="entry name" value="Hydrolase"/>
    <property type="match status" value="1"/>
</dbReference>
<evidence type="ECO:0000313" key="2">
    <source>
        <dbReference type="Proteomes" id="UP001596266"/>
    </source>
</evidence>
<dbReference type="NCBIfam" id="TIGR01549">
    <property type="entry name" value="HAD-SF-IA-v1"/>
    <property type="match status" value="1"/>
</dbReference>
<dbReference type="RefSeq" id="WP_343885440.1">
    <property type="nucleotide sequence ID" value="NZ_BAAAKI010000006.1"/>
</dbReference>
<dbReference type="SFLD" id="SFLDS00003">
    <property type="entry name" value="Haloacid_Dehalogenase"/>
    <property type="match status" value="1"/>
</dbReference>
<dbReference type="EMBL" id="JBHSUA010000003">
    <property type="protein sequence ID" value="MFC6395536.1"/>
    <property type="molecule type" value="Genomic_DNA"/>
</dbReference>
<reference evidence="2" key="1">
    <citation type="journal article" date="2019" name="Int. J. Syst. Evol. Microbiol.">
        <title>The Global Catalogue of Microorganisms (GCM) 10K type strain sequencing project: providing services to taxonomists for standard genome sequencing and annotation.</title>
        <authorList>
            <consortium name="The Broad Institute Genomics Platform"/>
            <consortium name="The Broad Institute Genome Sequencing Center for Infectious Disease"/>
            <person name="Wu L."/>
            <person name="Ma J."/>
        </authorList>
    </citation>
    <scope>NUCLEOTIDE SEQUENCE [LARGE SCALE GENOMIC DNA]</scope>
    <source>
        <strain evidence="2">CGMCC 1.15277</strain>
    </source>
</reference>
<comment type="caution">
    <text evidence="1">The sequence shown here is derived from an EMBL/GenBank/DDBJ whole genome shotgun (WGS) entry which is preliminary data.</text>
</comment>
<dbReference type="SUPFAM" id="SSF56784">
    <property type="entry name" value="HAD-like"/>
    <property type="match status" value="1"/>
</dbReference>
<accession>A0ABW1WWU0</accession>
<sequence length="211" mass="22912">MYEHLFWDMGGTLVDTYPQLDESFVRVVTEHGREVAPLEVARLTRRSTGEAIATLSSRFGIDASAFEQAHDELKARWEREPAPVMPGARELLADVRAAGGLNLLVTHRDRASAQSLLDGLGLVVDDLISTADGFDRKPAPDMYLELLRRHGLDPDECLAVGDRPIDALAAHAAGIRAATLESPDAPVDDEGDFEIAALDQLRPLLGLPEPA</sequence>